<dbReference type="InterPro" id="IPR038928">
    <property type="entry name" value="LAZY1"/>
</dbReference>
<dbReference type="GO" id="GO:0009630">
    <property type="term" value="P:gravitropism"/>
    <property type="evidence" value="ECO:0007669"/>
    <property type="project" value="InterPro"/>
</dbReference>
<feature type="region of interest" description="Disordered" evidence="1">
    <location>
        <begin position="321"/>
        <end position="362"/>
    </location>
</feature>
<sequence length="451" mass="50611">MQFLGWMHQKLRQNSNEPFKDFIGNSCACLVPQSSLEDQDKFPEPSRNSQPLRQLQKENQKEFDNLKPNKGVDKEDFTEMDGLFHGFLAIGTLSLDPIISEPPTPTFTMSLEELTENETKVTKNDLKLINDELEKFFEAEAERESCNESSGRNSYVSTVTLSGKHMEGADTEECNKMVLCPLQGYLFGSKVELPETRTEANEEKVSLGELFRRTKIDQSSTNECKTEDVKTEGKYRTAKHLMKKMLKPLNTSKSILTSSGCEVADSVSTKKKLQKVLRMFHRKVHPETSARGKDSDKIHKCEIKNISHGHINENGNLMPLDEDCRGSSKGHIPKGGLKYQNAQPTLPLKRSDSNDSSGNGEHWIKTDADLGNIVFDSNIFGIGAIKAEAMRSDLSVFKCELSVWCSSSQLQRVKQMSEDHIGRASSFRIPSISILHDMSTEDANSLRPEAP</sequence>
<protein>
    <recommendedName>
        <fullName evidence="4">LAZY1</fullName>
    </recommendedName>
</protein>
<feature type="region of interest" description="Disordered" evidence="1">
    <location>
        <begin position="36"/>
        <end position="71"/>
    </location>
</feature>
<name>A0AAN8V523_9MAGN</name>
<feature type="compositionally biased region" description="Basic and acidic residues" evidence="1">
    <location>
        <begin position="55"/>
        <end position="71"/>
    </location>
</feature>
<keyword evidence="3" id="KW-1185">Reference proteome</keyword>
<evidence type="ECO:0008006" key="4">
    <source>
        <dbReference type="Google" id="ProtNLM"/>
    </source>
</evidence>
<organism evidence="2 3">
    <name type="scientific">Dillenia turbinata</name>
    <dbReference type="NCBI Taxonomy" id="194707"/>
    <lineage>
        <taxon>Eukaryota</taxon>
        <taxon>Viridiplantae</taxon>
        <taxon>Streptophyta</taxon>
        <taxon>Embryophyta</taxon>
        <taxon>Tracheophyta</taxon>
        <taxon>Spermatophyta</taxon>
        <taxon>Magnoliopsida</taxon>
        <taxon>eudicotyledons</taxon>
        <taxon>Gunneridae</taxon>
        <taxon>Pentapetalae</taxon>
        <taxon>Dilleniales</taxon>
        <taxon>Dilleniaceae</taxon>
        <taxon>Dillenia</taxon>
    </lineage>
</organism>
<dbReference type="PANTHER" id="PTHR34959:SF4">
    <property type="entry name" value="PROTEIN LAZY 1"/>
    <property type="match status" value="1"/>
</dbReference>
<dbReference type="PANTHER" id="PTHR34959">
    <property type="entry name" value="PROTEIN LAZY 1"/>
    <property type="match status" value="1"/>
</dbReference>
<comment type="caution">
    <text evidence="2">The sequence shown here is derived from an EMBL/GenBank/DDBJ whole genome shotgun (WGS) entry which is preliminary data.</text>
</comment>
<dbReference type="AlphaFoldDB" id="A0AAN8V523"/>
<evidence type="ECO:0000256" key="1">
    <source>
        <dbReference type="SAM" id="MobiDB-lite"/>
    </source>
</evidence>
<evidence type="ECO:0000313" key="3">
    <source>
        <dbReference type="Proteomes" id="UP001370490"/>
    </source>
</evidence>
<dbReference type="GO" id="GO:2000012">
    <property type="term" value="P:regulation of auxin polar transport"/>
    <property type="evidence" value="ECO:0007669"/>
    <property type="project" value="InterPro"/>
</dbReference>
<reference evidence="2 3" key="1">
    <citation type="submission" date="2023-12" db="EMBL/GenBank/DDBJ databases">
        <title>A high-quality genome assembly for Dillenia turbinata (Dilleniales).</title>
        <authorList>
            <person name="Chanderbali A."/>
        </authorList>
    </citation>
    <scope>NUCLEOTIDE SEQUENCE [LARGE SCALE GENOMIC DNA]</scope>
    <source>
        <strain evidence="2">LSX21</strain>
        <tissue evidence="2">Leaf</tissue>
    </source>
</reference>
<dbReference type="Proteomes" id="UP001370490">
    <property type="component" value="Unassembled WGS sequence"/>
</dbReference>
<evidence type="ECO:0000313" key="2">
    <source>
        <dbReference type="EMBL" id="KAK6928553.1"/>
    </source>
</evidence>
<proteinExistence type="predicted"/>
<dbReference type="EMBL" id="JBAMMX010000014">
    <property type="protein sequence ID" value="KAK6928553.1"/>
    <property type="molecule type" value="Genomic_DNA"/>
</dbReference>
<accession>A0AAN8V523</accession>
<gene>
    <name evidence="2" type="ORF">RJ641_007144</name>
</gene>